<keyword evidence="4" id="KW-1185">Reference proteome</keyword>
<comment type="caution">
    <text evidence="3">The sequence shown here is derived from an EMBL/GenBank/DDBJ whole genome shotgun (WGS) entry which is preliminary data.</text>
</comment>
<evidence type="ECO:0000313" key="3">
    <source>
        <dbReference type="EMBL" id="TCS93897.1"/>
    </source>
</evidence>
<organism evidence="3 4">
    <name type="scientific">Hazenella coriacea</name>
    <dbReference type="NCBI Taxonomy" id="1179467"/>
    <lineage>
        <taxon>Bacteria</taxon>
        <taxon>Bacillati</taxon>
        <taxon>Bacillota</taxon>
        <taxon>Bacilli</taxon>
        <taxon>Bacillales</taxon>
        <taxon>Thermoactinomycetaceae</taxon>
        <taxon>Hazenella</taxon>
    </lineage>
</organism>
<keyword evidence="2" id="KW-0472">Membrane</keyword>
<feature type="transmembrane region" description="Helical" evidence="2">
    <location>
        <begin position="23"/>
        <end position="44"/>
    </location>
</feature>
<protein>
    <recommendedName>
        <fullName evidence="5">GAF domain-containing protein</fullName>
    </recommendedName>
</protein>
<evidence type="ECO:0000256" key="1">
    <source>
        <dbReference type="SAM" id="Coils"/>
    </source>
</evidence>
<gene>
    <name evidence="3" type="ORF">EDD58_105106</name>
</gene>
<dbReference type="InterPro" id="IPR029016">
    <property type="entry name" value="GAF-like_dom_sf"/>
</dbReference>
<reference evidence="3 4" key="1">
    <citation type="submission" date="2019-03" db="EMBL/GenBank/DDBJ databases">
        <title>Genomic Encyclopedia of Type Strains, Phase IV (KMG-IV): sequencing the most valuable type-strain genomes for metagenomic binning, comparative biology and taxonomic classification.</title>
        <authorList>
            <person name="Goeker M."/>
        </authorList>
    </citation>
    <scope>NUCLEOTIDE SEQUENCE [LARGE SCALE GENOMIC DNA]</scope>
    <source>
        <strain evidence="3 4">DSM 45707</strain>
    </source>
</reference>
<dbReference type="AlphaFoldDB" id="A0A4V2UV15"/>
<proteinExistence type="predicted"/>
<name>A0A4V2UV15_9BACL</name>
<dbReference type="RefSeq" id="WP_131925254.1">
    <property type="nucleotide sequence ID" value="NZ_SMAG01000005.1"/>
</dbReference>
<accession>A0A4V2UV15</accession>
<feature type="coiled-coil region" evidence="1">
    <location>
        <begin position="59"/>
        <end position="114"/>
    </location>
</feature>
<keyword evidence="2" id="KW-0812">Transmembrane</keyword>
<dbReference type="SUPFAM" id="SSF55781">
    <property type="entry name" value="GAF domain-like"/>
    <property type="match status" value="1"/>
</dbReference>
<evidence type="ECO:0008006" key="5">
    <source>
        <dbReference type="Google" id="ProtNLM"/>
    </source>
</evidence>
<evidence type="ECO:0000256" key="2">
    <source>
        <dbReference type="SAM" id="Phobius"/>
    </source>
</evidence>
<evidence type="ECO:0000313" key="4">
    <source>
        <dbReference type="Proteomes" id="UP000294937"/>
    </source>
</evidence>
<keyword evidence="2" id="KW-1133">Transmembrane helix</keyword>
<dbReference type="OrthoDB" id="2987147at2"/>
<keyword evidence="1" id="KW-0175">Coiled coil</keyword>
<dbReference type="EMBL" id="SMAG01000005">
    <property type="protein sequence ID" value="TCS93897.1"/>
    <property type="molecule type" value="Genomic_DNA"/>
</dbReference>
<dbReference type="Gene3D" id="3.30.450.40">
    <property type="match status" value="1"/>
</dbReference>
<dbReference type="Proteomes" id="UP000294937">
    <property type="component" value="Unassembled WGS sequence"/>
</dbReference>
<sequence length="327" mass="37954">MSTEDLIKIAEIFDENTGWFLEFMGYFVAIGLVAIFIVHIYRFATGQSDWLGRGEEPNVELTQIQSELNQKEKEELEAQVRQYELDKVSIDKRVEDLEKELQMKETEIELKNTEIDDWVNEWTALKQLFEELDEKYDDETYAASQIMYTVEEVALALANQENFQKNKGDIYINLLDYLINTLKGFREKNPRVVIHIKDPKRDDVLIHYAHSSGHSHRVKDFQPTIYGSAAGRAWRTGEIYYIPDVEAPDIEYYNKERPNKYYRTLLCVPLKAGNDANTKIGVLSITGKPGNAYEKIEIERVILFSSLLYPLIYMDTKMKGVSPNGEH</sequence>